<dbReference type="InterPro" id="IPR011055">
    <property type="entry name" value="Dup_hybrid_motif"/>
</dbReference>
<feature type="domain" description="M23ase beta-sheet core" evidence="3">
    <location>
        <begin position="155"/>
        <end position="249"/>
    </location>
</feature>
<evidence type="ECO:0000259" key="3">
    <source>
        <dbReference type="Pfam" id="PF01551"/>
    </source>
</evidence>
<keyword evidence="1" id="KW-0732">Signal</keyword>
<dbReference type="InterPro" id="IPR016047">
    <property type="entry name" value="M23ase_b-sheet_dom"/>
</dbReference>
<protein>
    <submittedName>
        <fullName evidence="4">Stage II sporulation protein Q</fullName>
    </submittedName>
</protein>
<dbReference type="Gene3D" id="2.70.70.10">
    <property type="entry name" value="Glucose Permease (Domain IIA)"/>
    <property type="match status" value="1"/>
</dbReference>
<dbReference type="Pfam" id="PF01551">
    <property type="entry name" value="Peptidase_M23"/>
    <property type="match status" value="1"/>
</dbReference>
<dbReference type="PATRIC" id="fig|476652.3.peg.2260"/>
<dbReference type="RefSeq" id="WP_047810022.1">
    <property type="nucleotide sequence ID" value="NZ_LDZY01000006.1"/>
</dbReference>
<evidence type="ECO:0000256" key="2">
    <source>
        <dbReference type="SAM" id="MobiDB-lite"/>
    </source>
</evidence>
<comment type="caution">
    <text evidence="4">The sequence shown here is derived from an EMBL/GenBank/DDBJ whole genome shotgun (WGS) entry which is preliminary data.</text>
</comment>
<organism evidence="4 5">
    <name type="scientific">Desulfosporosinus acididurans</name>
    <dbReference type="NCBI Taxonomy" id="476652"/>
    <lineage>
        <taxon>Bacteria</taxon>
        <taxon>Bacillati</taxon>
        <taxon>Bacillota</taxon>
        <taxon>Clostridia</taxon>
        <taxon>Eubacteriales</taxon>
        <taxon>Desulfitobacteriaceae</taxon>
        <taxon>Desulfosporosinus</taxon>
    </lineage>
</organism>
<sequence length="260" mass="28349">MNPFERWDDWEWERAIQEVGKERGQGRAGSRNYNPRRQRPSPRETWVDMFKHWNGIQKQTLIAAMLFLLVFFSANGTDSISQMVHGLYRSAMDSGNYYDSLNGMAKDALSLSGVSNKSVPVDAKMLGQFLPPISGQVMAKFGIKGDDGTNAAGTVHQGIDVLSSLGAPVAAPADGVVTFVGSDPQLGNIVKADLGDGWTTVLGNLGTVYVKKGQRINRGGVLGTVGLSAPLKKPWLHFELRKNNKPLDPIPYLIPPQSKN</sequence>
<dbReference type="GO" id="GO:0004222">
    <property type="term" value="F:metalloendopeptidase activity"/>
    <property type="evidence" value="ECO:0007669"/>
    <property type="project" value="TreeGrafter"/>
</dbReference>
<dbReference type="CDD" id="cd12797">
    <property type="entry name" value="M23_peptidase"/>
    <property type="match status" value="1"/>
</dbReference>
<feature type="region of interest" description="Disordered" evidence="2">
    <location>
        <begin position="20"/>
        <end position="41"/>
    </location>
</feature>
<dbReference type="PANTHER" id="PTHR21666:SF289">
    <property type="entry name" value="L-ALA--D-GLU ENDOPEPTIDASE"/>
    <property type="match status" value="1"/>
</dbReference>
<dbReference type="PANTHER" id="PTHR21666">
    <property type="entry name" value="PEPTIDASE-RELATED"/>
    <property type="match status" value="1"/>
</dbReference>
<accession>A0A0J1FS75</accession>
<evidence type="ECO:0000256" key="1">
    <source>
        <dbReference type="ARBA" id="ARBA00022729"/>
    </source>
</evidence>
<dbReference type="SUPFAM" id="SSF51261">
    <property type="entry name" value="Duplicated hybrid motif"/>
    <property type="match status" value="1"/>
</dbReference>
<evidence type="ECO:0000313" key="5">
    <source>
        <dbReference type="Proteomes" id="UP000036356"/>
    </source>
</evidence>
<dbReference type="InterPro" id="IPR050570">
    <property type="entry name" value="Cell_wall_metabolism_enzyme"/>
</dbReference>
<dbReference type="AlphaFoldDB" id="A0A0J1FS75"/>
<dbReference type="STRING" id="476652.DEAC_c21810"/>
<proteinExistence type="predicted"/>
<gene>
    <name evidence="4" type="primary">spoIIQ</name>
    <name evidence="4" type="ORF">DEAC_c21810</name>
</gene>
<evidence type="ECO:0000313" key="4">
    <source>
        <dbReference type="EMBL" id="KLU66142.1"/>
    </source>
</evidence>
<dbReference type="EMBL" id="LDZY01000006">
    <property type="protein sequence ID" value="KLU66142.1"/>
    <property type="molecule type" value="Genomic_DNA"/>
</dbReference>
<keyword evidence="5" id="KW-1185">Reference proteome</keyword>
<reference evidence="4 5" key="1">
    <citation type="submission" date="2015-06" db="EMBL/GenBank/DDBJ databases">
        <title>Draft genome of the moderately acidophilic sulfate reducer Candidatus Desulfosporosinus acididurans strain M1.</title>
        <authorList>
            <person name="Poehlein A."/>
            <person name="Petzsch P."/>
            <person name="Johnson B.D."/>
            <person name="Schloemann M."/>
            <person name="Daniel R."/>
            <person name="Muehling M."/>
        </authorList>
    </citation>
    <scope>NUCLEOTIDE SEQUENCE [LARGE SCALE GENOMIC DNA]</scope>
    <source>
        <strain evidence="4 5">M1</strain>
    </source>
</reference>
<name>A0A0J1FS75_9FIRM</name>
<dbReference type="Proteomes" id="UP000036356">
    <property type="component" value="Unassembled WGS sequence"/>
</dbReference>